<sequence>MASQVSAYDLIPRSEGWNGFINVGLGAGEVKTNMISSIGGGNVDLSDEKLDSRFDGPESKDVGLPAFAYELSYVFNDSNTQVFLGNLLEDFVRFDTTTRFGIRHNVNKVGIFGLSALSSPTVMGIKVWSDPYAEGVKRKDTDRDTSGARLSWEGVLGSNLELRASAREIEIDNENSGSTLALTPDQLALLNREGDINKFDVRYTFGSKESSAFLVQAAFVEFDLDGEAMAYDGYELSATWLLNMGNGSRLVTNVVYGDFEHDEVNPIYGATDENERLGASVTYFKSGIFGLEKHWTMNATAGFYEDDHDIDFYDSELTIISVGMLRTF</sequence>
<dbReference type="AlphaFoldDB" id="A0A1X9NJ51"/>
<organism evidence="1 2">
    <name type="scientific">Oceanicoccus sagamiensis</name>
    <dbReference type="NCBI Taxonomy" id="716816"/>
    <lineage>
        <taxon>Bacteria</taxon>
        <taxon>Pseudomonadati</taxon>
        <taxon>Pseudomonadota</taxon>
        <taxon>Gammaproteobacteria</taxon>
        <taxon>Cellvibrionales</taxon>
        <taxon>Spongiibacteraceae</taxon>
        <taxon>Oceanicoccus</taxon>
    </lineage>
</organism>
<dbReference type="EMBL" id="CP019343">
    <property type="protein sequence ID" value="ARN76392.1"/>
    <property type="molecule type" value="Genomic_DNA"/>
</dbReference>
<dbReference type="KEGG" id="osg:BST96_12230"/>
<protein>
    <recommendedName>
        <fullName evidence="3">DUF2860 domain-containing protein</fullName>
    </recommendedName>
</protein>
<dbReference type="SUPFAM" id="SSF56935">
    <property type="entry name" value="Porins"/>
    <property type="match status" value="1"/>
</dbReference>
<accession>A0A1X9NJ51</accession>
<name>A0A1X9NJ51_9GAMM</name>
<evidence type="ECO:0000313" key="1">
    <source>
        <dbReference type="EMBL" id="ARN76392.1"/>
    </source>
</evidence>
<evidence type="ECO:0000313" key="2">
    <source>
        <dbReference type="Proteomes" id="UP000193450"/>
    </source>
</evidence>
<dbReference type="InterPro" id="IPR016896">
    <property type="entry name" value="DUF2860"/>
</dbReference>
<keyword evidence="2" id="KW-1185">Reference proteome</keyword>
<proteinExistence type="predicted"/>
<evidence type="ECO:0008006" key="3">
    <source>
        <dbReference type="Google" id="ProtNLM"/>
    </source>
</evidence>
<dbReference type="STRING" id="716816.BST96_12230"/>
<dbReference type="PIRSF" id="PIRSF028696">
    <property type="entry name" value="UCP028696"/>
    <property type="match status" value="1"/>
</dbReference>
<dbReference type="Pfam" id="PF11059">
    <property type="entry name" value="DUF2860"/>
    <property type="match status" value="1"/>
</dbReference>
<dbReference type="Proteomes" id="UP000193450">
    <property type="component" value="Chromosome"/>
</dbReference>
<gene>
    <name evidence="1" type="ORF">BST96_12230</name>
</gene>
<reference evidence="1 2" key="1">
    <citation type="submission" date="2016-11" db="EMBL/GenBank/DDBJ databases">
        <title>Trade-off between light-utilization and light-protection in marine flavobacteria.</title>
        <authorList>
            <person name="Kumagai Y."/>
        </authorList>
    </citation>
    <scope>NUCLEOTIDE SEQUENCE [LARGE SCALE GENOMIC DNA]</scope>
    <source>
        <strain evidence="1 2">NBRC 107125</strain>
    </source>
</reference>